<dbReference type="Gene3D" id="1.10.8.500">
    <property type="entry name" value="HAMP domain in histidine kinase"/>
    <property type="match status" value="1"/>
</dbReference>
<evidence type="ECO:0000259" key="8">
    <source>
        <dbReference type="PROSITE" id="PS50885"/>
    </source>
</evidence>
<evidence type="ECO:0000256" key="7">
    <source>
        <dbReference type="SAM" id="Phobius"/>
    </source>
</evidence>
<dbReference type="Proteomes" id="UP000621560">
    <property type="component" value="Unassembled WGS sequence"/>
</dbReference>
<keyword evidence="7" id="KW-0812">Transmembrane</keyword>
<evidence type="ECO:0000256" key="1">
    <source>
        <dbReference type="ARBA" id="ARBA00004651"/>
    </source>
</evidence>
<protein>
    <submittedName>
        <fullName evidence="9">Histidine kinase</fullName>
    </submittedName>
</protein>
<dbReference type="PROSITE" id="PS50885">
    <property type="entry name" value="HAMP"/>
    <property type="match status" value="1"/>
</dbReference>
<gene>
    <name evidence="9" type="ORF">IDH44_10835</name>
</gene>
<keyword evidence="3" id="KW-0597">Phosphoprotein</keyword>
<dbReference type="GO" id="GO:0005886">
    <property type="term" value="C:plasma membrane"/>
    <property type="evidence" value="ECO:0007669"/>
    <property type="project" value="UniProtKB-SubCell"/>
</dbReference>
<dbReference type="CDD" id="cd18774">
    <property type="entry name" value="PDC2_HK_sensor"/>
    <property type="match status" value="1"/>
</dbReference>
<dbReference type="Gene3D" id="3.30.565.10">
    <property type="entry name" value="Histidine kinase-like ATPase, C-terminal domain"/>
    <property type="match status" value="1"/>
</dbReference>
<dbReference type="PANTHER" id="PTHR34220:SF7">
    <property type="entry name" value="SENSOR HISTIDINE KINASE YPDA"/>
    <property type="match status" value="1"/>
</dbReference>
<dbReference type="Pfam" id="PF02518">
    <property type="entry name" value="HATPase_c"/>
    <property type="match status" value="1"/>
</dbReference>
<keyword evidence="10" id="KW-1185">Reference proteome</keyword>
<dbReference type="Pfam" id="PF00672">
    <property type="entry name" value="HAMP"/>
    <property type="match status" value="1"/>
</dbReference>
<accession>A0A927GS56</accession>
<dbReference type="PANTHER" id="PTHR34220">
    <property type="entry name" value="SENSOR HISTIDINE KINASE YPDA"/>
    <property type="match status" value="1"/>
</dbReference>
<dbReference type="Pfam" id="PF06580">
    <property type="entry name" value="His_kinase"/>
    <property type="match status" value="1"/>
</dbReference>
<evidence type="ECO:0000256" key="6">
    <source>
        <dbReference type="ARBA" id="ARBA00023136"/>
    </source>
</evidence>
<organism evidence="9 10">
    <name type="scientific">Paenibacillus sabuli</name>
    <dbReference type="NCBI Taxonomy" id="2772509"/>
    <lineage>
        <taxon>Bacteria</taxon>
        <taxon>Bacillati</taxon>
        <taxon>Bacillota</taxon>
        <taxon>Bacilli</taxon>
        <taxon>Bacillales</taxon>
        <taxon>Paenibacillaceae</taxon>
        <taxon>Paenibacillus</taxon>
    </lineage>
</organism>
<comment type="subcellular location">
    <subcellularLocation>
        <location evidence="1">Cell membrane</location>
        <topology evidence="1">Multi-pass membrane protein</topology>
    </subcellularLocation>
</comment>
<dbReference type="InterPro" id="IPR036890">
    <property type="entry name" value="HATPase_C_sf"/>
</dbReference>
<dbReference type="CDD" id="cd06225">
    <property type="entry name" value="HAMP"/>
    <property type="match status" value="1"/>
</dbReference>
<evidence type="ECO:0000256" key="4">
    <source>
        <dbReference type="ARBA" id="ARBA00022679"/>
    </source>
</evidence>
<dbReference type="SMART" id="SM00387">
    <property type="entry name" value="HATPase_c"/>
    <property type="match status" value="1"/>
</dbReference>
<evidence type="ECO:0000256" key="3">
    <source>
        <dbReference type="ARBA" id="ARBA00022553"/>
    </source>
</evidence>
<dbReference type="InterPro" id="IPR003594">
    <property type="entry name" value="HATPase_dom"/>
</dbReference>
<dbReference type="InterPro" id="IPR050640">
    <property type="entry name" value="Bact_2-comp_sensor_kinase"/>
</dbReference>
<dbReference type="AlphaFoldDB" id="A0A927GS56"/>
<proteinExistence type="predicted"/>
<keyword evidence="6 7" id="KW-0472">Membrane</keyword>
<dbReference type="RefSeq" id="WP_190917502.1">
    <property type="nucleotide sequence ID" value="NZ_JACXIZ010000017.1"/>
</dbReference>
<evidence type="ECO:0000256" key="5">
    <source>
        <dbReference type="ARBA" id="ARBA00022777"/>
    </source>
</evidence>
<dbReference type="GO" id="GO:0000155">
    <property type="term" value="F:phosphorelay sensor kinase activity"/>
    <property type="evidence" value="ECO:0007669"/>
    <property type="project" value="InterPro"/>
</dbReference>
<keyword evidence="7" id="KW-1133">Transmembrane helix</keyword>
<sequence>MLYSLKSRLIASFIVLFVLSFGAMSVVLFNEARSVIRSYIESSALEKMTEYGSYIEMVQAQIYDISSLVFNSDITRSWDKAVSRPDLSEGEKMLRHLEMSDFLTRATNSYSSVSSVTLYRQQGLWVGVEDRIVEEDDFLRASWFGDFIARREHWVPSHVDPVELRGGSAEPVVSMLMPIGTFQPALARTVMKVNVSADYFLEPLGRIHLGESGTIYLLDKQGLPLLSQSNYRPAADMAVAVQRAAGGAQREGVVDLTGEGGVKEILVYKKLARTNWMLVGFVSETDLYGSLFRLRDTVAVLALLLLLLSIGVAIWLSHGISRPLSRLVPAMRHVQRGDFEEARLRLPPAGSVRNEVGLVTATFRNMVDRLRQHIKTEFELKLMRQQAEYKALLMQINPHFLFNTLELMSSLAMQRRADDNVQVIESLGRMLRFSLRMSDDLIPLADELAYAREYAAILTVRFGDRLDLTMTAELPEPRRIMIIKFILQPLIENAVKYSFGAGAEATVCVRVVRVDERRLSLTVEDNGPGVPGELRERLLQQAAEARLDDLLVSRSRQIGLGNVLSRCRLYYGALFEARIETSALGGARIELIVPIQEVNADVPRIDRG</sequence>
<evidence type="ECO:0000256" key="2">
    <source>
        <dbReference type="ARBA" id="ARBA00022475"/>
    </source>
</evidence>
<evidence type="ECO:0000313" key="9">
    <source>
        <dbReference type="EMBL" id="MBD2845685.1"/>
    </source>
</evidence>
<feature type="transmembrane region" description="Helical" evidence="7">
    <location>
        <begin position="298"/>
        <end position="316"/>
    </location>
</feature>
<dbReference type="SMART" id="SM00304">
    <property type="entry name" value="HAMP"/>
    <property type="match status" value="1"/>
</dbReference>
<comment type="caution">
    <text evidence="9">The sequence shown here is derived from an EMBL/GenBank/DDBJ whole genome shotgun (WGS) entry which is preliminary data.</text>
</comment>
<dbReference type="InterPro" id="IPR003660">
    <property type="entry name" value="HAMP_dom"/>
</dbReference>
<dbReference type="SUPFAM" id="SSF55874">
    <property type="entry name" value="ATPase domain of HSP90 chaperone/DNA topoisomerase II/histidine kinase"/>
    <property type="match status" value="1"/>
</dbReference>
<keyword evidence="2" id="KW-1003">Cell membrane</keyword>
<reference evidence="9" key="1">
    <citation type="submission" date="2020-09" db="EMBL/GenBank/DDBJ databases">
        <title>A novel bacterium of genus Paenibacillus, isolated from South China Sea.</title>
        <authorList>
            <person name="Huang H."/>
            <person name="Mo K."/>
            <person name="Hu Y."/>
        </authorList>
    </citation>
    <scope>NUCLEOTIDE SEQUENCE</scope>
    <source>
        <strain evidence="9">IB182496</strain>
    </source>
</reference>
<feature type="domain" description="HAMP" evidence="8">
    <location>
        <begin position="318"/>
        <end position="375"/>
    </location>
</feature>
<evidence type="ECO:0000313" key="10">
    <source>
        <dbReference type="Proteomes" id="UP000621560"/>
    </source>
</evidence>
<dbReference type="EMBL" id="JACXIZ010000017">
    <property type="protein sequence ID" value="MBD2845685.1"/>
    <property type="molecule type" value="Genomic_DNA"/>
</dbReference>
<keyword evidence="5 9" id="KW-0418">Kinase</keyword>
<keyword evidence="4" id="KW-0808">Transferase</keyword>
<dbReference type="InterPro" id="IPR010559">
    <property type="entry name" value="Sig_transdc_His_kin_internal"/>
</dbReference>
<dbReference type="Gene3D" id="3.30.450.20">
    <property type="entry name" value="PAS domain"/>
    <property type="match status" value="1"/>
</dbReference>
<name>A0A927GS56_9BACL</name>